<gene>
    <name evidence="2" type="ORF">ACFQVD_17875</name>
</gene>
<dbReference type="InterPro" id="IPR052907">
    <property type="entry name" value="Beta-lactamase/esterase"/>
</dbReference>
<name>A0ABW2T0V9_9ACTN</name>
<organism evidence="2 3">
    <name type="scientific">Streptosporangium amethystogenes subsp. fukuiense</name>
    <dbReference type="NCBI Taxonomy" id="698418"/>
    <lineage>
        <taxon>Bacteria</taxon>
        <taxon>Bacillati</taxon>
        <taxon>Actinomycetota</taxon>
        <taxon>Actinomycetes</taxon>
        <taxon>Streptosporangiales</taxon>
        <taxon>Streptosporangiaceae</taxon>
        <taxon>Streptosporangium</taxon>
    </lineage>
</organism>
<keyword evidence="3" id="KW-1185">Reference proteome</keyword>
<dbReference type="InterPro" id="IPR001466">
    <property type="entry name" value="Beta-lactam-related"/>
</dbReference>
<dbReference type="EC" id="3.-.-.-" evidence="2"/>
<reference evidence="3" key="1">
    <citation type="journal article" date="2019" name="Int. J. Syst. Evol. Microbiol.">
        <title>The Global Catalogue of Microorganisms (GCM) 10K type strain sequencing project: providing services to taxonomists for standard genome sequencing and annotation.</title>
        <authorList>
            <consortium name="The Broad Institute Genomics Platform"/>
            <consortium name="The Broad Institute Genome Sequencing Center for Infectious Disease"/>
            <person name="Wu L."/>
            <person name="Ma J."/>
        </authorList>
    </citation>
    <scope>NUCLEOTIDE SEQUENCE [LARGE SCALE GENOMIC DNA]</scope>
    <source>
        <strain evidence="3">JCM 10083</strain>
    </source>
</reference>
<sequence length="373" mass="39223">MNDIQKRVQEAADRLVESGTERGLQVAVYRHGEPVVDVVAGVADPATGRPVTPDTPFYSASTGKGVTSTVLHVLVERGVLGYDTPIVELWPEFGAHGKERATVRHALTHSTGVPGVPAGTTPEDLCDWDGMCAVIADAKPWWEPGTRTGYHPQSFGYLIGEIVRRSTGRPISQVLREEVAGPLGVAGELFFGVPESELGRLARLEDAPNDFEMSAEMFADIPFFRVVDGYTAAPMAAMPDAGFGNRVDVLTSDIPAGGTMSARAVARMYAALLGEVDGVRLVSPERLREITEVAVTGVDEVTGTPVTRSLGYAVGATELLDAPTLFGMAGSGGSAAYADTAGGIAIAMTKNLVSGGDFGTFDEIGRIVMNAGR</sequence>
<dbReference type="PANTHER" id="PTHR43319">
    <property type="entry name" value="BETA-LACTAMASE-RELATED"/>
    <property type="match status" value="1"/>
</dbReference>
<evidence type="ECO:0000259" key="1">
    <source>
        <dbReference type="Pfam" id="PF00144"/>
    </source>
</evidence>
<dbReference type="RefSeq" id="WP_343963882.1">
    <property type="nucleotide sequence ID" value="NZ_BAAAGK010000021.1"/>
</dbReference>
<evidence type="ECO:0000313" key="3">
    <source>
        <dbReference type="Proteomes" id="UP001596514"/>
    </source>
</evidence>
<feature type="domain" description="Beta-lactamase-related" evidence="1">
    <location>
        <begin position="12"/>
        <end position="356"/>
    </location>
</feature>
<evidence type="ECO:0000313" key="2">
    <source>
        <dbReference type="EMBL" id="MFC7601969.1"/>
    </source>
</evidence>
<protein>
    <submittedName>
        <fullName evidence="2">Serine hydrolase domain-containing protein</fullName>
        <ecNumber evidence="2">3.-.-.-</ecNumber>
    </submittedName>
</protein>
<dbReference type="Pfam" id="PF00144">
    <property type="entry name" value="Beta-lactamase"/>
    <property type="match status" value="1"/>
</dbReference>
<proteinExistence type="predicted"/>
<dbReference type="SUPFAM" id="SSF56601">
    <property type="entry name" value="beta-lactamase/transpeptidase-like"/>
    <property type="match status" value="1"/>
</dbReference>
<dbReference type="Proteomes" id="UP001596514">
    <property type="component" value="Unassembled WGS sequence"/>
</dbReference>
<dbReference type="Gene3D" id="3.40.710.10">
    <property type="entry name" value="DD-peptidase/beta-lactamase superfamily"/>
    <property type="match status" value="1"/>
</dbReference>
<keyword evidence="2" id="KW-0378">Hydrolase</keyword>
<comment type="caution">
    <text evidence="2">The sequence shown here is derived from an EMBL/GenBank/DDBJ whole genome shotgun (WGS) entry which is preliminary data.</text>
</comment>
<accession>A0ABW2T0V9</accession>
<dbReference type="InterPro" id="IPR012338">
    <property type="entry name" value="Beta-lactam/transpept-like"/>
</dbReference>
<dbReference type="PANTHER" id="PTHR43319:SF3">
    <property type="entry name" value="BETA-LACTAMASE-RELATED DOMAIN-CONTAINING PROTEIN"/>
    <property type="match status" value="1"/>
</dbReference>
<dbReference type="EMBL" id="JBHTEE010000001">
    <property type="protein sequence ID" value="MFC7601969.1"/>
    <property type="molecule type" value="Genomic_DNA"/>
</dbReference>
<dbReference type="GO" id="GO:0016787">
    <property type="term" value="F:hydrolase activity"/>
    <property type="evidence" value="ECO:0007669"/>
    <property type="project" value="UniProtKB-KW"/>
</dbReference>